<proteinExistence type="predicted"/>
<reference evidence="4 5" key="1">
    <citation type="submission" date="2024-09" db="EMBL/GenBank/DDBJ databases">
        <authorList>
            <person name="Sun Q."/>
            <person name="Mori K."/>
        </authorList>
    </citation>
    <scope>NUCLEOTIDE SEQUENCE [LARGE SCALE GENOMIC DNA]</scope>
    <source>
        <strain evidence="4 5">NCAIM B.02529</strain>
    </source>
</reference>
<keyword evidence="4" id="KW-0418">Kinase</keyword>
<evidence type="ECO:0000256" key="1">
    <source>
        <dbReference type="SAM" id="MobiDB-lite"/>
    </source>
</evidence>
<dbReference type="InterPro" id="IPR000719">
    <property type="entry name" value="Prot_kinase_dom"/>
</dbReference>
<dbReference type="Pfam" id="PF00069">
    <property type="entry name" value="Pkinase"/>
    <property type="match status" value="1"/>
</dbReference>
<keyword evidence="5" id="KW-1185">Reference proteome</keyword>
<evidence type="ECO:0000313" key="4">
    <source>
        <dbReference type="EMBL" id="MFC0525637.1"/>
    </source>
</evidence>
<feature type="compositionally biased region" description="Polar residues" evidence="1">
    <location>
        <begin position="273"/>
        <end position="284"/>
    </location>
</feature>
<dbReference type="EMBL" id="JBHLTP010000020">
    <property type="protein sequence ID" value="MFC0525637.1"/>
    <property type="molecule type" value="Genomic_DNA"/>
</dbReference>
<feature type="transmembrane region" description="Helical" evidence="2">
    <location>
        <begin position="308"/>
        <end position="329"/>
    </location>
</feature>
<dbReference type="GO" id="GO:0016301">
    <property type="term" value="F:kinase activity"/>
    <property type="evidence" value="ECO:0007669"/>
    <property type="project" value="UniProtKB-KW"/>
</dbReference>
<dbReference type="RefSeq" id="WP_377351262.1">
    <property type="nucleotide sequence ID" value="NZ_JBHLTP010000020.1"/>
</dbReference>
<dbReference type="Gene3D" id="1.10.510.10">
    <property type="entry name" value="Transferase(Phosphotransferase) domain 1"/>
    <property type="match status" value="1"/>
</dbReference>
<gene>
    <name evidence="4" type="ORF">ACFFGV_18825</name>
</gene>
<dbReference type="InterPro" id="IPR011009">
    <property type="entry name" value="Kinase-like_dom_sf"/>
</dbReference>
<keyword evidence="2" id="KW-0472">Membrane</keyword>
<keyword evidence="4" id="KW-0808">Transferase</keyword>
<evidence type="ECO:0000256" key="2">
    <source>
        <dbReference type="SAM" id="Phobius"/>
    </source>
</evidence>
<feature type="region of interest" description="Disordered" evidence="1">
    <location>
        <begin position="273"/>
        <end position="303"/>
    </location>
</feature>
<name>A0ABV6LTB1_9BACI</name>
<evidence type="ECO:0000259" key="3">
    <source>
        <dbReference type="PROSITE" id="PS50011"/>
    </source>
</evidence>
<evidence type="ECO:0000313" key="5">
    <source>
        <dbReference type="Proteomes" id="UP001589836"/>
    </source>
</evidence>
<comment type="caution">
    <text evidence="4">The sequence shown here is derived from an EMBL/GenBank/DDBJ whole genome shotgun (WGS) entry which is preliminary data.</text>
</comment>
<keyword evidence="2" id="KW-0812">Transmembrane</keyword>
<dbReference type="Gene3D" id="3.30.200.20">
    <property type="entry name" value="Phosphorylase Kinase, domain 1"/>
    <property type="match status" value="1"/>
</dbReference>
<dbReference type="SUPFAM" id="SSF56112">
    <property type="entry name" value="Protein kinase-like (PK-like)"/>
    <property type="match status" value="1"/>
</dbReference>
<dbReference type="Proteomes" id="UP001589836">
    <property type="component" value="Unassembled WGS sequence"/>
</dbReference>
<dbReference type="SMART" id="SM00220">
    <property type="entry name" value="S_TKc"/>
    <property type="match status" value="1"/>
</dbReference>
<accession>A0ABV6LTB1</accession>
<feature type="domain" description="Protein kinase" evidence="3">
    <location>
        <begin position="27"/>
        <end position="271"/>
    </location>
</feature>
<feature type="compositionally biased region" description="Basic residues" evidence="1">
    <location>
        <begin position="285"/>
        <end position="296"/>
    </location>
</feature>
<dbReference type="PROSITE" id="PS50011">
    <property type="entry name" value="PROTEIN_KINASE_DOM"/>
    <property type="match status" value="1"/>
</dbReference>
<sequence length="332" mass="37604">MNHPGKNQVIDIQPGTIVTGKWYSRSYRIVKKLGSGACGAVFLAQYNRTPVAIKFGFNQTTITSEVNVLKSFQKVQGTPLGPSLMDVDDWVKRDGTTTSFYVMEYLRGKELIPFMQSHGEEWLGVLMVQLLEDLEKLHQAGWVFGDLKTENLIVTYPPARLRWIDVGGTTLQGRAIKEYTEFYDRGYWGMGSRKAEASYDLFALAMVMLHIYYPKRFERGKDGEKTLATKLNQCKELRAYRGVIHHALSGKFHSSGQMKAAVQQIVWDDRLRQQSSKSSGTPSRVQRKQAAPRHKSGVPAPVPKKSHAVWEGMGILALAGMFYTIYILMQWM</sequence>
<organism evidence="4 5">
    <name type="scientific">Pontibacillus salicampi</name>
    <dbReference type="NCBI Taxonomy" id="1449801"/>
    <lineage>
        <taxon>Bacteria</taxon>
        <taxon>Bacillati</taxon>
        <taxon>Bacillota</taxon>
        <taxon>Bacilli</taxon>
        <taxon>Bacillales</taxon>
        <taxon>Bacillaceae</taxon>
        <taxon>Pontibacillus</taxon>
    </lineage>
</organism>
<dbReference type="PANTHER" id="PTHR44167:SF24">
    <property type="entry name" value="SERINE_THREONINE-PROTEIN KINASE CHK2"/>
    <property type="match status" value="1"/>
</dbReference>
<protein>
    <submittedName>
        <fullName evidence="4">Protein kinase family protein</fullName>
    </submittedName>
</protein>
<keyword evidence="2" id="KW-1133">Transmembrane helix</keyword>
<dbReference type="PANTHER" id="PTHR44167">
    <property type="entry name" value="OVARIAN-SPECIFIC SERINE/THREONINE-PROTEIN KINASE LOK-RELATED"/>
    <property type="match status" value="1"/>
</dbReference>